<evidence type="ECO:0000256" key="1">
    <source>
        <dbReference type="ARBA" id="ARBA00004651"/>
    </source>
</evidence>
<sequence>MNRNRKLAHTSVSDAELTRSVGGRAASRIRAAWAGWRHSSWSLQLGSLLLLLVAAVAGLGPLLFPGDPWAMAGPPMLWPGDDPAFPLGTDIMGRDLATGLVSGAKVSLLVGAVSTLMASVVGVLVGALAGFHGGLVDRVLMRVVELFQIVPHFVLAVVLVAVFEPSVTTAIVAIAVVSWPATARLVRSEFLSLREREFVLAARTLGMGDLRLIATQLLPNALPPVLVVALLSVATAILTEASLAFLGLGDPNVMSWGTLIGAGREQIVDAWYVCALPGAAIVVTVLAINLVGEGLTDRFNPRLSRR</sequence>
<keyword evidence="10" id="KW-1185">Reference proteome</keyword>
<dbReference type="Gene3D" id="1.10.3720.10">
    <property type="entry name" value="MetI-like"/>
    <property type="match status" value="1"/>
</dbReference>
<dbReference type="SUPFAM" id="SSF161098">
    <property type="entry name" value="MetI-like"/>
    <property type="match status" value="1"/>
</dbReference>
<keyword evidence="5 7" id="KW-1133">Transmembrane helix</keyword>
<proteinExistence type="inferred from homology"/>
<dbReference type="PANTHER" id="PTHR43386:SF1">
    <property type="entry name" value="D,D-DIPEPTIDE TRANSPORT SYSTEM PERMEASE PROTEIN DDPC-RELATED"/>
    <property type="match status" value="1"/>
</dbReference>
<evidence type="ECO:0000256" key="5">
    <source>
        <dbReference type="ARBA" id="ARBA00022989"/>
    </source>
</evidence>
<feature type="transmembrane region" description="Helical" evidence="7">
    <location>
        <begin position="270"/>
        <end position="291"/>
    </location>
</feature>
<evidence type="ECO:0000256" key="2">
    <source>
        <dbReference type="ARBA" id="ARBA00022448"/>
    </source>
</evidence>
<keyword evidence="2 7" id="KW-0813">Transport</keyword>
<feature type="transmembrane region" description="Helical" evidence="7">
    <location>
        <begin position="45"/>
        <end position="64"/>
    </location>
</feature>
<dbReference type="AlphaFoldDB" id="A0A1Y0ENF3"/>
<evidence type="ECO:0000313" key="10">
    <source>
        <dbReference type="Proteomes" id="UP000196138"/>
    </source>
</evidence>
<evidence type="ECO:0000256" key="7">
    <source>
        <dbReference type="RuleBase" id="RU363032"/>
    </source>
</evidence>
<protein>
    <submittedName>
        <fullName evidence="9">ABC transporter permease</fullName>
    </submittedName>
</protein>
<evidence type="ECO:0000259" key="8">
    <source>
        <dbReference type="PROSITE" id="PS50928"/>
    </source>
</evidence>
<comment type="similarity">
    <text evidence="7">Belongs to the binding-protein-dependent transport system permease family.</text>
</comment>
<dbReference type="Proteomes" id="UP000196138">
    <property type="component" value="Chromosome"/>
</dbReference>
<dbReference type="PANTHER" id="PTHR43386">
    <property type="entry name" value="OLIGOPEPTIDE TRANSPORT SYSTEM PERMEASE PROTEIN APPC"/>
    <property type="match status" value="1"/>
</dbReference>
<dbReference type="InterPro" id="IPR050366">
    <property type="entry name" value="BP-dependent_transpt_permease"/>
</dbReference>
<evidence type="ECO:0000256" key="6">
    <source>
        <dbReference type="ARBA" id="ARBA00023136"/>
    </source>
</evidence>
<dbReference type="InterPro" id="IPR000515">
    <property type="entry name" value="MetI-like"/>
</dbReference>
<keyword evidence="3" id="KW-1003">Cell membrane</keyword>
<feature type="domain" description="ABC transmembrane type-1" evidence="8">
    <location>
        <begin position="104"/>
        <end position="292"/>
    </location>
</feature>
<reference evidence="9 10" key="1">
    <citation type="submission" date="2017-05" db="EMBL/GenBank/DDBJ databases">
        <authorList>
            <person name="Song R."/>
            <person name="Chenine A.L."/>
            <person name="Ruprecht R.M."/>
        </authorList>
    </citation>
    <scope>NUCLEOTIDE SEQUENCE [LARGE SCALE GENOMIC DNA]</scope>
    <source>
        <strain evidence="9 10">DSM 26136</strain>
    </source>
</reference>
<evidence type="ECO:0000313" key="9">
    <source>
        <dbReference type="EMBL" id="ARU04970.1"/>
    </source>
</evidence>
<name>A0A1Y0ENF3_9BURK</name>
<dbReference type="GO" id="GO:0055085">
    <property type="term" value="P:transmembrane transport"/>
    <property type="evidence" value="ECO:0007669"/>
    <property type="project" value="InterPro"/>
</dbReference>
<evidence type="ECO:0000256" key="3">
    <source>
        <dbReference type="ARBA" id="ARBA00022475"/>
    </source>
</evidence>
<dbReference type="OrthoDB" id="9783218at2"/>
<evidence type="ECO:0000256" key="4">
    <source>
        <dbReference type="ARBA" id="ARBA00022692"/>
    </source>
</evidence>
<dbReference type="EMBL" id="CP021455">
    <property type="protein sequence ID" value="ARU04970.1"/>
    <property type="molecule type" value="Genomic_DNA"/>
</dbReference>
<organism evidence="9 10">
    <name type="scientific">Comamonas serinivorans</name>
    <dbReference type="NCBI Taxonomy" id="1082851"/>
    <lineage>
        <taxon>Bacteria</taxon>
        <taxon>Pseudomonadati</taxon>
        <taxon>Pseudomonadota</taxon>
        <taxon>Betaproteobacteria</taxon>
        <taxon>Burkholderiales</taxon>
        <taxon>Comamonadaceae</taxon>
        <taxon>Comamonas</taxon>
    </lineage>
</organism>
<feature type="transmembrane region" description="Helical" evidence="7">
    <location>
        <begin position="108"/>
        <end position="131"/>
    </location>
</feature>
<keyword evidence="6 7" id="KW-0472">Membrane</keyword>
<dbReference type="InterPro" id="IPR035906">
    <property type="entry name" value="MetI-like_sf"/>
</dbReference>
<dbReference type="GO" id="GO:0005886">
    <property type="term" value="C:plasma membrane"/>
    <property type="evidence" value="ECO:0007669"/>
    <property type="project" value="UniProtKB-SubCell"/>
</dbReference>
<dbReference type="KEGG" id="cser:CCO03_10005"/>
<dbReference type="Pfam" id="PF00528">
    <property type="entry name" value="BPD_transp_1"/>
    <property type="match status" value="1"/>
</dbReference>
<comment type="subcellular location">
    <subcellularLocation>
        <location evidence="1 7">Cell membrane</location>
        <topology evidence="1 7">Multi-pass membrane protein</topology>
    </subcellularLocation>
</comment>
<dbReference type="PROSITE" id="PS50928">
    <property type="entry name" value="ABC_TM1"/>
    <property type="match status" value="1"/>
</dbReference>
<feature type="transmembrane region" description="Helical" evidence="7">
    <location>
        <begin position="225"/>
        <end position="249"/>
    </location>
</feature>
<dbReference type="CDD" id="cd06261">
    <property type="entry name" value="TM_PBP2"/>
    <property type="match status" value="1"/>
</dbReference>
<keyword evidence="4 7" id="KW-0812">Transmembrane</keyword>
<accession>A0A1Y0ENF3</accession>
<gene>
    <name evidence="9" type="ORF">CCO03_10005</name>
</gene>